<accession>A0A1N6I0C3</accession>
<evidence type="ECO:0000313" key="2">
    <source>
        <dbReference type="Proteomes" id="UP000184694"/>
    </source>
</evidence>
<organism evidence="1 2">
    <name type="scientific">Halodesulfovibrio marinisediminis DSM 17456</name>
    <dbReference type="NCBI Taxonomy" id="1121457"/>
    <lineage>
        <taxon>Bacteria</taxon>
        <taxon>Pseudomonadati</taxon>
        <taxon>Thermodesulfobacteriota</taxon>
        <taxon>Desulfovibrionia</taxon>
        <taxon>Desulfovibrionales</taxon>
        <taxon>Desulfovibrionaceae</taxon>
        <taxon>Halodesulfovibrio</taxon>
    </lineage>
</organism>
<protein>
    <submittedName>
        <fullName evidence="1">Uncharacterized protein</fullName>
    </submittedName>
</protein>
<gene>
    <name evidence="1" type="ORF">SAMN02745161_2317</name>
</gene>
<evidence type="ECO:0000313" key="1">
    <source>
        <dbReference type="EMBL" id="SIO25456.1"/>
    </source>
</evidence>
<dbReference type="EMBL" id="FSRG01000006">
    <property type="protein sequence ID" value="SIO25456.1"/>
    <property type="molecule type" value="Genomic_DNA"/>
</dbReference>
<name>A0A1N6I0C3_9BACT</name>
<keyword evidence="2" id="KW-1185">Reference proteome</keyword>
<sequence>MTKYQRALQIWSILICAAKERKTYTYGGIADMLGFEGAGGITQMLGPIVHYCYKYKLPPLTLLVVNQETGMPSHELFTVTKSNMPQRREEVFHFDWFALRPPQIEDFQEADHR</sequence>
<dbReference type="Proteomes" id="UP000184694">
    <property type="component" value="Unassembled WGS sequence"/>
</dbReference>
<proteinExistence type="predicted"/>
<reference evidence="2" key="1">
    <citation type="submission" date="2016-11" db="EMBL/GenBank/DDBJ databases">
        <authorList>
            <person name="Varghese N."/>
            <person name="Submissions S."/>
        </authorList>
    </citation>
    <scope>NUCLEOTIDE SEQUENCE [LARGE SCALE GENOMIC DNA]</scope>
    <source>
        <strain evidence="2">DSM 17456</strain>
    </source>
</reference>
<dbReference type="RefSeq" id="WP_217694184.1">
    <property type="nucleotide sequence ID" value="NZ_FSRG01000006.1"/>
</dbReference>
<dbReference type="AlphaFoldDB" id="A0A1N6I0C3"/>